<dbReference type="AlphaFoldDB" id="A0A9P7A3R7"/>
<name>A0A9P7A3R7_9AGAM</name>
<proteinExistence type="predicted"/>
<gene>
    <name evidence="2" type="ORF">EV702DRAFT_1193370</name>
</gene>
<evidence type="ECO:0000313" key="2">
    <source>
        <dbReference type="EMBL" id="KAG1781190.1"/>
    </source>
</evidence>
<evidence type="ECO:0000256" key="1">
    <source>
        <dbReference type="SAM" id="MobiDB-lite"/>
    </source>
</evidence>
<sequence length="201" mass="22883">MLLKHRDDDDDGDFRYAKVLGIHHVNVVRAGNVYESHRLEFLYVRWYEPVQSHSWETRTLGRELFSGHVTSRGKRNPSECGISALAGDKHDWLEYYVNSFAGRDALMCFHYGLGVGHVYSHEAKIPARAPNTAISAESEHSRREGPVETTNWPVSAENDEEGDHVGVEELNAFEQERNGSTVSLIEALDDMFTCHVFDYEN</sequence>
<reference evidence="2" key="1">
    <citation type="journal article" date="2020" name="New Phytol.">
        <title>Comparative genomics reveals dynamic genome evolution in host specialist ectomycorrhizal fungi.</title>
        <authorList>
            <person name="Lofgren L.A."/>
            <person name="Nguyen N.H."/>
            <person name="Vilgalys R."/>
            <person name="Ruytinx J."/>
            <person name="Liao H.L."/>
            <person name="Branco S."/>
            <person name="Kuo A."/>
            <person name="LaButti K."/>
            <person name="Lipzen A."/>
            <person name="Andreopoulos W."/>
            <person name="Pangilinan J."/>
            <person name="Riley R."/>
            <person name="Hundley H."/>
            <person name="Na H."/>
            <person name="Barry K."/>
            <person name="Grigoriev I.V."/>
            <person name="Stajich J.E."/>
            <person name="Kennedy P.G."/>
        </authorList>
    </citation>
    <scope>NUCLEOTIDE SEQUENCE</scope>
    <source>
        <strain evidence="2">DOB743</strain>
    </source>
</reference>
<comment type="caution">
    <text evidence="2">The sequence shown here is derived from an EMBL/GenBank/DDBJ whole genome shotgun (WGS) entry which is preliminary data.</text>
</comment>
<feature type="region of interest" description="Disordered" evidence="1">
    <location>
        <begin position="130"/>
        <end position="160"/>
    </location>
</feature>
<keyword evidence="3" id="KW-1185">Reference proteome</keyword>
<accession>A0A9P7A3R7</accession>
<organism evidence="2 3">
    <name type="scientific">Suillus placidus</name>
    <dbReference type="NCBI Taxonomy" id="48579"/>
    <lineage>
        <taxon>Eukaryota</taxon>
        <taxon>Fungi</taxon>
        <taxon>Dikarya</taxon>
        <taxon>Basidiomycota</taxon>
        <taxon>Agaricomycotina</taxon>
        <taxon>Agaricomycetes</taxon>
        <taxon>Agaricomycetidae</taxon>
        <taxon>Boletales</taxon>
        <taxon>Suillineae</taxon>
        <taxon>Suillaceae</taxon>
        <taxon>Suillus</taxon>
    </lineage>
</organism>
<feature type="compositionally biased region" description="Basic and acidic residues" evidence="1">
    <location>
        <begin position="137"/>
        <end position="146"/>
    </location>
</feature>
<dbReference type="OrthoDB" id="2686612at2759"/>
<evidence type="ECO:0000313" key="3">
    <source>
        <dbReference type="Proteomes" id="UP000714275"/>
    </source>
</evidence>
<dbReference type="Proteomes" id="UP000714275">
    <property type="component" value="Unassembled WGS sequence"/>
</dbReference>
<protein>
    <submittedName>
        <fullName evidence="2">Uncharacterized protein</fullName>
    </submittedName>
</protein>
<dbReference type="EMBL" id="JABBWD010000006">
    <property type="protein sequence ID" value="KAG1781190.1"/>
    <property type="molecule type" value="Genomic_DNA"/>
</dbReference>